<accession>A0A3S8NF84</accession>
<evidence type="ECO:0000313" key="1">
    <source>
        <dbReference type="EMBL" id="AZI75882.1"/>
    </source>
</evidence>
<dbReference type="Proteomes" id="UP000269193">
    <property type="component" value="Segment"/>
</dbReference>
<evidence type="ECO:0000313" key="2">
    <source>
        <dbReference type="Proteomes" id="UP000269193"/>
    </source>
</evidence>
<sequence length="100" mass="11724">MDVKEIIKKSETCIPLVGIDKFMNKIGFLGTALMPFLIVPLSEYECLGLYIVVSERVKDYIRIYIHDMDKDVRIFINSDFLEMPKSEFKSIVEEIMKEIR</sequence>
<dbReference type="EMBL" id="MK064564">
    <property type="protein sequence ID" value="AZI75882.1"/>
    <property type="molecule type" value="Genomic_DNA"/>
</dbReference>
<proteinExistence type="predicted"/>
<keyword evidence="2" id="KW-1185">Reference proteome</keyword>
<reference evidence="1 2" key="1">
    <citation type="journal article" date="2018" name="Environ. Microbiol.">
        <title>New archaeal viruses discovered by metagenomic analysis of viral communities in enrichment cultures.</title>
        <authorList>
            <person name="Liu Y."/>
            <person name="Brandt D."/>
            <person name="Ishino S."/>
            <person name="Ishino Y."/>
            <person name="Koonin E.V."/>
            <person name="Kalinowski J."/>
            <person name="Krupovic M."/>
            <person name="Prangishvili D."/>
        </authorList>
    </citation>
    <scope>NUCLEOTIDE SEQUENCE [LARGE SCALE GENOMIC DNA]</scope>
</reference>
<protein>
    <submittedName>
        <fullName evidence="1">Uncharacterized protein</fullName>
    </submittedName>
</protein>
<gene>
    <name evidence="1" type="ORF">SBFV3_gp47</name>
</gene>
<organism evidence="1 2">
    <name type="scientific">Sulfolobales Beppu filamentous virus 3</name>
    <dbReference type="NCBI Taxonomy" id="2493124"/>
    <lineage>
        <taxon>Viruses</taxon>
        <taxon>Adnaviria</taxon>
        <taxon>Zilligvirae</taxon>
        <taxon>Taleaviricota</taxon>
        <taxon>Tokiviricetes</taxon>
        <taxon>Ligamenvirales</taxon>
        <taxon>Lipothrixviridae</taxon>
        <taxon>Deltalipothrixvirus</taxon>
        <taxon>Deltalipothrixvirus beppuense</taxon>
        <taxon>Deltalipothrixvirus SBFV3</taxon>
    </lineage>
</organism>
<name>A0A3S8NF84_9VIRU</name>